<dbReference type="AlphaFoldDB" id="L7CD57"/>
<protein>
    <submittedName>
        <fullName evidence="1">Uncharacterized protein</fullName>
    </submittedName>
</protein>
<sequence>MEIGERKAFAVGAMGAVAGATIMRVCESELWPVGIAIVTAIAK</sequence>
<name>L7CD57_RHOBT</name>
<evidence type="ECO:0000313" key="2">
    <source>
        <dbReference type="Proteomes" id="UP000010959"/>
    </source>
</evidence>
<dbReference type="EMBL" id="AMWG01000135">
    <property type="protein sequence ID" value="ELP31016.1"/>
    <property type="molecule type" value="Genomic_DNA"/>
</dbReference>
<organism evidence="1 2">
    <name type="scientific">Rhodopirellula baltica SWK14</name>
    <dbReference type="NCBI Taxonomy" id="993516"/>
    <lineage>
        <taxon>Bacteria</taxon>
        <taxon>Pseudomonadati</taxon>
        <taxon>Planctomycetota</taxon>
        <taxon>Planctomycetia</taxon>
        <taxon>Pirellulales</taxon>
        <taxon>Pirellulaceae</taxon>
        <taxon>Rhodopirellula</taxon>
    </lineage>
</organism>
<dbReference type="Proteomes" id="UP000010959">
    <property type="component" value="Unassembled WGS sequence"/>
</dbReference>
<accession>L7CD57</accession>
<dbReference type="PATRIC" id="fig|993516.3.peg.5354"/>
<reference evidence="1 2" key="1">
    <citation type="journal article" date="2013" name="Mar. Genomics">
        <title>Expression of sulfatases in Rhodopirellula baltica and the diversity of sulfatases in the genus Rhodopirellula.</title>
        <authorList>
            <person name="Wegner C.E."/>
            <person name="Richter-Heitmann T."/>
            <person name="Klindworth A."/>
            <person name="Klockow C."/>
            <person name="Richter M."/>
            <person name="Achstetter T."/>
            <person name="Glockner F.O."/>
            <person name="Harder J."/>
        </authorList>
    </citation>
    <scope>NUCLEOTIDE SEQUENCE [LARGE SCALE GENOMIC DNA]</scope>
    <source>
        <strain evidence="1 2">SWK14</strain>
    </source>
</reference>
<gene>
    <name evidence="1" type="ORF">RBSWK_05015</name>
</gene>
<comment type="caution">
    <text evidence="1">The sequence shown here is derived from an EMBL/GenBank/DDBJ whole genome shotgun (WGS) entry which is preliminary data.</text>
</comment>
<evidence type="ECO:0000313" key="1">
    <source>
        <dbReference type="EMBL" id="ELP31016.1"/>
    </source>
</evidence>
<proteinExistence type="predicted"/>